<evidence type="ECO:0000256" key="1">
    <source>
        <dbReference type="SAM" id="Phobius"/>
    </source>
</evidence>
<protein>
    <submittedName>
        <fullName evidence="2">Uncharacterized protein</fullName>
    </submittedName>
</protein>
<keyword evidence="1" id="KW-1133">Transmembrane helix</keyword>
<feature type="transmembrane region" description="Helical" evidence="1">
    <location>
        <begin position="31"/>
        <end position="64"/>
    </location>
</feature>
<dbReference type="AlphaFoldDB" id="A0A069RFQ7"/>
<dbReference type="EMBL" id="JJMM01000008">
    <property type="protein sequence ID" value="KDR95879.1"/>
    <property type="molecule type" value="Genomic_DNA"/>
</dbReference>
<name>A0A069RFQ7_PEPLI</name>
<evidence type="ECO:0000313" key="2">
    <source>
        <dbReference type="EMBL" id="KDR95879.1"/>
    </source>
</evidence>
<keyword evidence="3" id="KW-1185">Reference proteome</keyword>
<keyword evidence="1" id="KW-0472">Membrane</keyword>
<proteinExistence type="predicted"/>
<reference evidence="2 3" key="1">
    <citation type="submission" date="2014-03" db="EMBL/GenBank/DDBJ databases">
        <title>Genome sequence of Clostridium litorale W6, DSM 5388.</title>
        <authorList>
            <person name="Poehlein A."/>
            <person name="Jagirdar A."/>
            <person name="Khonsari B."/>
            <person name="Chibani C.M."/>
            <person name="Gutierrez Gutierrez D.A."/>
            <person name="Davydova E."/>
            <person name="Alghaithi H.S."/>
            <person name="Nair K.P."/>
            <person name="Dhamotharan K."/>
            <person name="Chandran L."/>
            <person name="G W."/>
            <person name="Daniel R."/>
        </authorList>
    </citation>
    <scope>NUCLEOTIDE SEQUENCE [LARGE SCALE GENOMIC DNA]</scope>
    <source>
        <strain evidence="2 3">W6</strain>
    </source>
</reference>
<dbReference type="RefSeq" id="WP_038263036.1">
    <property type="nucleotide sequence ID" value="NZ_FSRH01000008.1"/>
</dbReference>
<gene>
    <name evidence="2" type="ORF">CLIT_8c00480</name>
</gene>
<dbReference type="Proteomes" id="UP000027946">
    <property type="component" value="Unassembled WGS sequence"/>
</dbReference>
<dbReference type="STRING" id="1121324.CLIT_8c00480"/>
<organism evidence="2 3">
    <name type="scientific">Peptoclostridium litorale DSM 5388</name>
    <dbReference type="NCBI Taxonomy" id="1121324"/>
    <lineage>
        <taxon>Bacteria</taxon>
        <taxon>Bacillati</taxon>
        <taxon>Bacillota</taxon>
        <taxon>Clostridia</taxon>
        <taxon>Peptostreptococcales</taxon>
        <taxon>Peptoclostridiaceae</taxon>
        <taxon>Peptoclostridium</taxon>
    </lineage>
</organism>
<sequence>MENIKACFNRDDKKSHRCEFDGMEGLGAKDIAALVAASFSVIAPFMLCCMLAAGTVLMLMSFLVL</sequence>
<comment type="caution">
    <text evidence="2">The sequence shown here is derived from an EMBL/GenBank/DDBJ whole genome shotgun (WGS) entry which is preliminary data.</text>
</comment>
<evidence type="ECO:0000313" key="3">
    <source>
        <dbReference type="Proteomes" id="UP000027946"/>
    </source>
</evidence>
<keyword evidence="1" id="KW-0812">Transmembrane</keyword>
<accession>A0A069RFQ7</accession>